<name>A0A158H9Y8_9BURK</name>
<feature type="binding site" evidence="15">
    <location>
        <position position="151"/>
    </location>
    <ligand>
        <name>substrate</name>
    </ligand>
</feature>
<keyword evidence="11" id="KW-0720">Serine protease</keyword>
<dbReference type="GO" id="GO:0004252">
    <property type="term" value="F:serine-type endopeptidase activity"/>
    <property type="evidence" value="ECO:0007669"/>
    <property type="project" value="InterPro"/>
</dbReference>
<comment type="subcellular location">
    <subcellularLocation>
        <location evidence="2">Periplasm</location>
    </subcellularLocation>
</comment>
<organism evidence="19 20">
    <name type="scientific">Caballeronia terrestris</name>
    <dbReference type="NCBI Taxonomy" id="1226301"/>
    <lineage>
        <taxon>Bacteria</taxon>
        <taxon>Pseudomonadati</taxon>
        <taxon>Pseudomonadota</taxon>
        <taxon>Betaproteobacteria</taxon>
        <taxon>Burkholderiales</taxon>
        <taxon>Burkholderiaceae</taxon>
        <taxon>Caballeronia</taxon>
    </lineage>
</organism>
<gene>
    <name evidence="19" type="ORF">AWB67_01593</name>
</gene>
<evidence type="ECO:0000256" key="6">
    <source>
        <dbReference type="ARBA" id="ARBA00022670"/>
    </source>
</evidence>
<dbReference type="Gene3D" id="2.30.42.60">
    <property type="match status" value="1"/>
</dbReference>
<evidence type="ECO:0000256" key="10">
    <source>
        <dbReference type="ARBA" id="ARBA00022801"/>
    </source>
</evidence>
<evidence type="ECO:0000256" key="1">
    <source>
        <dbReference type="ARBA" id="ARBA00001772"/>
    </source>
</evidence>
<dbReference type="Pfam" id="PF13180">
    <property type="entry name" value="PDZ_2"/>
    <property type="match status" value="2"/>
</dbReference>
<feature type="active site" description="Charge relay system" evidence="14">
    <location>
        <position position="252"/>
    </location>
</feature>
<dbReference type="AlphaFoldDB" id="A0A158H9Y8"/>
<dbReference type="InterPro" id="IPR001478">
    <property type="entry name" value="PDZ"/>
</dbReference>
<evidence type="ECO:0000256" key="2">
    <source>
        <dbReference type="ARBA" id="ARBA00004418"/>
    </source>
</evidence>
<keyword evidence="12" id="KW-0346">Stress response</keyword>
<dbReference type="CDD" id="cd10839">
    <property type="entry name" value="cpPDZ1_DegP-like"/>
    <property type="match status" value="1"/>
</dbReference>
<feature type="signal peptide" evidence="17">
    <location>
        <begin position="1"/>
        <end position="28"/>
    </location>
</feature>
<evidence type="ECO:0000313" key="19">
    <source>
        <dbReference type="EMBL" id="SAL41174.1"/>
    </source>
</evidence>
<keyword evidence="8" id="KW-0677">Repeat</keyword>
<evidence type="ECO:0000256" key="4">
    <source>
        <dbReference type="ARBA" id="ARBA00013035"/>
    </source>
</evidence>
<dbReference type="InterPro" id="IPR011782">
    <property type="entry name" value="Pept_S1C_Do"/>
</dbReference>
<feature type="binding site" evidence="15">
    <location>
        <begin position="250"/>
        <end position="252"/>
    </location>
    <ligand>
        <name>substrate</name>
    </ligand>
</feature>
<protein>
    <recommendedName>
        <fullName evidence="5">Probable periplasmic serine endoprotease DegP-like</fullName>
        <ecNumber evidence="4">3.4.21.107</ecNumber>
    </recommendedName>
    <alternativeName>
        <fullName evidence="13">Protease Do</fullName>
    </alternativeName>
</protein>
<evidence type="ECO:0000256" key="11">
    <source>
        <dbReference type="ARBA" id="ARBA00022825"/>
    </source>
</evidence>
<dbReference type="InterPro" id="IPR009003">
    <property type="entry name" value="Peptidase_S1_PA"/>
</dbReference>
<dbReference type="GO" id="GO:0042597">
    <property type="term" value="C:periplasmic space"/>
    <property type="evidence" value="ECO:0007669"/>
    <property type="project" value="UniProtKB-SubCell"/>
</dbReference>
<dbReference type="EMBL" id="FCOL02000006">
    <property type="protein sequence ID" value="SAL41174.1"/>
    <property type="molecule type" value="Genomic_DNA"/>
</dbReference>
<evidence type="ECO:0000256" key="7">
    <source>
        <dbReference type="ARBA" id="ARBA00022729"/>
    </source>
</evidence>
<comment type="catalytic activity">
    <reaction evidence="1">
        <text>Acts on substrates that are at least partially unfolded. The cleavage site P1 residue is normally between a pair of hydrophobic residues, such as Val-|-Val.</text>
        <dbReference type="EC" id="3.4.21.107"/>
    </reaction>
</comment>
<dbReference type="EC" id="3.4.21.107" evidence="4"/>
<dbReference type="SUPFAM" id="SSF50494">
    <property type="entry name" value="Trypsin-like serine proteases"/>
    <property type="match status" value="1"/>
</dbReference>
<dbReference type="GO" id="GO:0006508">
    <property type="term" value="P:proteolysis"/>
    <property type="evidence" value="ECO:0007669"/>
    <property type="project" value="UniProtKB-KW"/>
</dbReference>
<dbReference type="PRINTS" id="PR00834">
    <property type="entry name" value="PROTEASES2C"/>
</dbReference>
<dbReference type="FunFam" id="2.40.10.120:FF:000007">
    <property type="entry name" value="Periplasmic serine endoprotease DegP-like"/>
    <property type="match status" value="1"/>
</dbReference>
<evidence type="ECO:0000256" key="3">
    <source>
        <dbReference type="ARBA" id="ARBA00010541"/>
    </source>
</evidence>
<dbReference type="Pfam" id="PF13365">
    <property type="entry name" value="Trypsin_2"/>
    <property type="match status" value="1"/>
</dbReference>
<dbReference type="SUPFAM" id="SSF50156">
    <property type="entry name" value="PDZ domain-like"/>
    <property type="match status" value="2"/>
</dbReference>
<evidence type="ECO:0000259" key="18">
    <source>
        <dbReference type="PROSITE" id="PS50106"/>
    </source>
</evidence>
<dbReference type="InterPro" id="IPR001940">
    <property type="entry name" value="Peptidase_S1C"/>
</dbReference>
<dbReference type="InterPro" id="IPR036034">
    <property type="entry name" value="PDZ_sf"/>
</dbReference>
<dbReference type="Proteomes" id="UP000054925">
    <property type="component" value="Unassembled WGS sequence"/>
</dbReference>
<evidence type="ECO:0000256" key="13">
    <source>
        <dbReference type="ARBA" id="ARBA00032850"/>
    </source>
</evidence>
<dbReference type="NCBIfam" id="TIGR02037">
    <property type="entry name" value="degP_htrA_DO"/>
    <property type="match status" value="1"/>
</dbReference>
<dbReference type="PROSITE" id="PS50106">
    <property type="entry name" value="PDZ"/>
    <property type="match status" value="2"/>
</dbReference>
<feature type="region of interest" description="Disordered" evidence="16">
    <location>
        <begin position="90"/>
        <end position="134"/>
    </location>
</feature>
<feature type="domain" description="PDZ" evidence="18">
    <location>
        <begin position="308"/>
        <end position="364"/>
    </location>
</feature>
<feature type="compositionally biased region" description="Gly residues" evidence="16">
    <location>
        <begin position="95"/>
        <end position="118"/>
    </location>
</feature>
<evidence type="ECO:0000256" key="15">
    <source>
        <dbReference type="PIRSR" id="PIRSR611782-2"/>
    </source>
</evidence>
<evidence type="ECO:0000256" key="17">
    <source>
        <dbReference type="SAM" id="SignalP"/>
    </source>
</evidence>
<dbReference type="SMART" id="SM00228">
    <property type="entry name" value="PDZ"/>
    <property type="match status" value="2"/>
</dbReference>
<comment type="caution">
    <text evidence="19">The sequence shown here is derived from an EMBL/GenBank/DDBJ whole genome shotgun (WGS) entry which is preliminary data.</text>
</comment>
<evidence type="ECO:0000256" key="5">
    <source>
        <dbReference type="ARBA" id="ARBA00013958"/>
    </source>
</evidence>
<dbReference type="PANTHER" id="PTHR22939">
    <property type="entry name" value="SERINE PROTEASE FAMILY S1C HTRA-RELATED"/>
    <property type="match status" value="1"/>
</dbReference>
<reference evidence="19" key="1">
    <citation type="submission" date="2016-01" db="EMBL/GenBank/DDBJ databases">
        <authorList>
            <person name="Peeters C."/>
        </authorList>
    </citation>
    <scope>NUCLEOTIDE SEQUENCE [LARGE SCALE GENOMIC DNA]</scope>
    <source>
        <strain evidence="19">LMG 22937</strain>
    </source>
</reference>
<evidence type="ECO:0000256" key="16">
    <source>
        <dbReference type="SAM" id="MobiDB-lite"/>
    </source>
</evidence>
<evidence type="ECO:0000313" key="20">
    <source>
        <dbReference type="Proteomes" id="UP000054925"/>
    </source>
</evidence>
<feature type="binding site" evidence="15">
    <location>
        <position position="181"/>
    </location>
    <ligand>
        <name>substrate</name>
    </ligand>
</feature>
<feature type="active site" description="Charge relay system" evidence="14">
    <location>
        <position position="181"/>
    </location>
</feature>
<accession>A0A158H9Y8</accession>
<evidence type="ECO:0000256" key="12">
    <source>
        <dbReference type="ARBA" id="ARBA00023016"/>
    </source>
</evidence>
<evidence type="ECO:0000256" key="8">
    <source>
        <dbReference type="ARBA" id="ARBA00022737"/>
    </source>
</evidence>
<evidence type="ECO:0000256" key="9">
    <source>
        <dbReference type="ARBA" id="ARBA00022764"/>
    </source>
</evidence>
<proteinExistence type="inferred from homology"/>
<keyword evidence="10" id="KW-0378">Hydrolase</keyword>
<dbReference type="RefSeq" id="WP_087655678.1">
    <property type="nucleotide sequence ID" value="NZ_FCOL02000006.1"/>
</dbReference>
<keyword evidence="20" id="KW-1185">Reference proteome</keyword>
<comment type="similarity">
    <text evidence="3">Belongs to the peptidase S1C family.</text>
</comment>
<dbReference type="PANTHER" id="PTHR22939:SF130">
    <property type="entry name" value="PERIPLASMIC SERINE ENDOPROTEASE DEGP-LIKE-RELATED"/>
    <property type="match status" value="1"/>
</dbReference>
<keyword evidence="6" id="KW-0645">Protease</keyword>
<keyword evidence="7 17" id="KW-0732">Signal</keyword>
<dbReference type="Gene3D" id="2.40.10.120">
    <property type="match status" value="1"/>
</dbReference>
<feature type="domain" description="PDZ" evidence="18">
    <location>
        <begin position="411"/>
        <end position="499"/>
    </location>
</feature>
<feature type="chain" id="PRO_5039136233" description="Probable periplasmic serine endoprotease DegP-like" evidence="17">
    <location>
        <begin position="29"/>
        <end position="514"/>
    </location>
</feature>
<keyword evidence="9" id="KW-0574">Periplasm</keyword>
<feature type="active site" description="Charge relay system" evidence="14">
    <location>
        <position position="151"/>
    </location>
</feature>
<dbReference type="OrthoDB" id="9758917at2"/>
<dbReference type="Gene3D" id="2.30.42.10">
    <property type="match status" value="1"/>
</dbReference>
<evidence type="ECO:0000256" key="14">
    <source>
        <dbReference type="PIRSR" id="PIRSR611782-1"/>
    </source>
</evidence>
<sequence length="514" mass="53195">MSNSSLRKFFAAAALAVCLPFVSSAAAAATPVVNLPDFTTLVDKVGPSVVNIRTTSRVGTSSDLRGLPPGLDEGDMSEFFRRFFGIPMPGQPGAPRGGGGGGGGGGGSDGGKGGGGRGALPDDSQDNSEQSSGVGSGFILSTDGYVMTNAHVVDDADTIYVTLTDKREFKARLVGVDERTDVAVVKINASNLPAITIGDSNKVRVGEWVLAIGSPFGLDNTVTAGIVSAKGRDTGDYLPFIQTDVAVNPGNSGGPLINMAGEVIGINSQIYSRTGGFMGISFAIPIDEAMRVADQLKTVGKVVRGRIAVAIGEVTKDVADSLGLPKAQGALVSSVEAGGPADKAGIQPGDIILKYNGHDVQTATDLPRMVGDTKPGSKATITVWRKGQTRDLPITIAEMQPDKVAKTEQKKAPVPKERASNALGMAVSDISAEQKKALKLTNGVMVDAVEGPAARAGFQKGDIILRIGDTDITSAKQFEAVAQNVDASKMVAVLVRRGDNTQFVPLRPRAQPQK</sequence>